<protein>
    <recommendedName>
        <fullName evidence="3">Enoyl reductase (ER) domain-containing protein</fullName>
    </recommendedName>
</protein>
<dbReference type="Gene3D" id="3.40.50.720">
    <property type="entry name" value="NAD(P)-binding Rossmann-like Domain"/>
    <property type="match status" value="1"/>
</dbReference>
<dbReference type="GeneID" id="27337123"/>
<proteinExistence type="predicted"/>
<reference evidence="4 5" key="1">
    <citation type="submission" date="2015-01" db="EMBL/GenBank/DDBJ databases">
        <title>The Genome Sequence of Exophiala spinifera CBS89968.</title>
        <authorList>
            <consortium name="The Broad Institute Genomics Platform"/>
            <person name="Cuomo C."/>
            <person name="de Hoog S."/>
            <person name="Gorbushina A."/>
            <person name="Stielow B."/>
            <person name="Teixiera M."/>
            <person name="Abouelleil A."/>
            <person name="Chapman S.B."/>
            <person name="Priest M."/>
            <person name="Young S.K."/>
            <person name="Wortman J."/>
            <person name="Nusbaum C."/>
            <person name="Birren B."/>
        </authorList>
    </citation>
    <scope>NUCLEOTIDE SEQUENCE [LARGE SCALE GENOMIC DNA]</scope>
    <source>
        <strain evidence="4 5">CBS 89968</strain>
    </source>
</reference>
<accession>A0A0D1Y759</accession>
<name>A0A0D1Y759_9EURO</name>
<evidence type="ECO:0000256" key="1">
    <source>
        <dbReference type="ARBA" id="ARBA00022857"/>
    </source>
</evidence>
<keyword evidence="1" id="KW-0521">NADP</keyword>
<dbReference type="SUPFAM" id="SSF50129">
    <property type="entry name" value="GroES-like"/>
    <property type="match status" value="1"/>
</dbReference>
<evidence type="ECO:0000313" key="5">
    <source>
        <dbReference type="Proteomes" id="UP000053328"/>
    </source>
</evidence>
<dbReference type="SUPFAM" id="SSF51735">
    <property type="entry name" value="NAD(P)-binding Rossmann-fold domains"/>
    <property type="match status" value="1"/>
</dbReference>
<dbReference type="HOGENOM" id="CLU_026673_3_4_1"/>
<dbReference type="Gene3D" id="3.90.180.10">
    <property type="entry name" value="Medium-chain alcohol dehydrogenases, catalytic domain"/>
    <property type="match status" value="1"/>
</dbReference>
<dbReference type="InterPro" id="IPR020843">
    <property type="entry name" value="ER"/>
</dbReference>
<gene>
    <name evidence="4" type="ORF">PV08_10040</name>
</gene>
<dbReference type="PANTHER" id="PTHR48106:SF18">
    <property type="entry name" value="QUINONE OXIDOREDUCTASE PIG3"/>
    <property type="match status" value="1"/>
</dbReference>
<dbReference type="Proteomes" id="UP000053328">
    <property type="component" value="Unassembled WGS sequence"/>
</dbReference>
<feature type="domain" description="Enoyl reductase (ER)" evidence="3">
    <location>
        <begin position="11"/>
        <end position="327"/>
    </location>
</feature>
<evidence type="ECO:0000313" key="4">
    <source>
        <dbReference type="EMBL" id="KIW10741.1"/>
    </source>
</evidence>
<dbReference type="GO" id="GO:0016651">
    <property type="term" value="F:oxidoreductase activity, acting on NAD(P)H"/>
    <property type="evidence" value="ECO:0007669"/>
    <property type="project" value="TreeGrafter"/>
</dbReference>
<keyword evidence="5" id="KW-1185">Reference proteome</keyword>
<dbReference type="InterPro" id="IPR011032">
    <property type="entry name" value="GroES-like_sf"/>
</dbReference>
<evidence type="ECO:0000256" key="2">
    <source>
        <dbReference type="ARBA" id="ARBA00023002"/>
    </source>
</evidence>
<dbReference type="InterPro" id="IPR036291">
    <property type="entry name" value="NAD(P)-bd_dom_sf"/>
</dbReference>
<dbReference type="EMBL" id="KN847499">
    <property type="protein sequence ID" value="KIW10741.1"/>
    <property type="molecule type" value="Genomic_DNA"/>
</dbReference>
<dbReference type="VEuPathDB" id="FungiDB:PV08_10040"/>
<dbReference type="InterPro" id="IPR013149">
    <property type="entry name" value="ADH-like_C"/>
</dbReference>
<dbReference type="RefSeq" id="XP_016230957.1">
    <property type="nucleotide sequence ID" value="XM_016384355.1"/>
</dbReference>
<dbReference type="CDD" id="cd05276">
    <property type="entry name" value="p53_inducible_oxidoreductase"/>
    <property type="match status" value="1"/>
</dbReference>
<dbReference type="OrthoDB" id="203908at2759"/>
<sequence length="330" mass="35518">MKAIRVRGGQGPAESLYQGTAPVPSLANGEALIKVKAFGLNRMDIIQRNGGYVLPPQAPETLGVEFSGTIAQVESGYGWDIGDEVFGLAYGGAYAEYLAVSTRMLIPKPKDLSWEKAAAIPETWMTATQAMFLVGNFKAGESILWHAGASAVAIAGIQLSRASGASQVFATTGSDGKVKFCVEELGVTAAFNYKTQPWPDEVLRSTKDVGVDVIIDLVGASHFQGNIQAASRDARIAHLGQVGGTVLPPGTDIGPMLWKRIHFQGSTLRSRDLDYQSKLKDLFVEHALPKIRDGSFKVHIEKTFSWTDIIEAHKLLEGNTTQGKLVCTID</sequence>
<dbReference type="STRING" id="91928.A0A0D1Y759"/>
<dbReference type="PANTHER" id="PTHR48106">
    <property type="entry name" value="QUINONE OXIDOREDUCTASE PIG3-RELATED"/>
    <property type="match status" value="1"/>
</dbReference>
<dbReference type="InterPro" id="IPR013154">
    <property type="entry name" value="ADH-like_N"/>
</dbReference>
<dbReference type="InterPro" id="IPR014189">
    <property type="entry name" value="Quinone_OxRdtase_PIG3"/>
</dbReference>
<dbReference type="AlphaFoldDB" id="A0A0D1Y759"/>
<dbReference type="GO" id="GO:0070402">
    <property type="term" value="F:NADPH binding"/>
    <property type="evidence" value="ECO:0007669"/>
    <property type="project" value="TreeGrafter"/>
</dbReference>
<dbReference type="Pfam" id="PF00107">
    <property type="entry name" value="ADH_zinc_N"/>
    <property type="match status" value="1"/>
</dbReference>
<keyword evidence="2" id="KW-0560">Oxidoreductase</keyword>
<organism evidence="4 5">
    <name type="scientific">Exophiala spinifera</name>
    <dbReference type="NCBI Taxonomy" id="91928"/>
    <lineage>
        <taxon>Eukaryota</taxon>
        <taxon>Fungi</taxon>
        <taxon>Dikarya</taxon>
        <taxon>Ascomycota</taxon>
        <taxon>Pezizomycotina</taxon>
        <taxon>Eurotiomycetes</taxon>
        <taxon>Chaetothyriomycetidae</taxon>
        <taxon>Chaetothyriales</taxon>
        <taxon>Herpotrichiellaceae</taxon>
        <taxon>Exophiala</taxon>
    </lineage>
</organism>
<evidence type="ECO:0000259" key="3">
    <source>
        <dbReference type="SMART" id="SM00829"/>
    </source>
</evidence>
<dbReference type="NCBIfam" id="TIGR02824">
    <property type="entry name" value="quinone_pig3"/>
    <property type="match status" value="1"/>
</dbReference>
<dbReference type="Pfam" id="PF08240">
    <property type="entry name" value="ADH_N"/>
    <property type="match status" value="1"/>
</dbReference>
<dbReference type="SMART" id="SM00829">
    <property type="entry name" value="PKS_ER"/>
    <property type="match status" value="1"/>
</dbReference>